<dbReference type="Proteomes" id="UP000183832">
    <property type="component" value="Unassembled WGS sequence"/>
</dbReference>
<dbReference type="AlphaFoldDB" id="A0A1J1HW53"/>
<gene>
    <name evidence="1" type="ORF">CLUMA_CG004434</name>
</gene>
<proteinExistence type="predicted"/>
<dbReference type="EMBL" id="CVRI01000020">
    <property type="protein sequence ID" value="CRK90742.1"/>
    <property type="molecule type" value="Genomic_DNA"/>
</dbReference>
<sequence>MNGKLPTYHNNEINEKLHVTNIAASCLYDITLAWINTSLKRINFTISLFELTRAIKQRMKKGAWKGFISSKA</sequence>
<reference evidence="1 2" key="1">
    <citation type="submission" date="2015-04" db="EMBL/GenBank/DDBJ databases">
        <authorList>
            <person name="Syromyatnikov M.Y."/>
            <person name="Popov V.N."/>
        </authorList>
    </citation>
    <scope>NUCLEOTIDE SEQUENCE [LARGE SCALE GENOMIC DNA]</scope>
</reference>
<evidence type="ECO:0000313" key="1">
    <source>
        <dbReference type="EMBL" id="CRK90742.1"/>
    </source>
</evidence>
<protein>
    <submittedName>
        <fullName evidence="1">CLUMA_CG004434, isoform A</fullName>
    </submittedName>
</protein>
<name>A0A1J1HW53_9DIPT</name>
<accession>A0A1J1HW53</accession>
<evidence type="ECO:0000313" key="2">
    <source>
        <dbReference type="Proteomes" id="UP000183832"/>
    </source>
</evidence>
<organism evidence="1 2">
    <name type="scientific">Clunio marinus</name>
    <dbReference type="NCBI Taxonomy" id="568069"/>
    <lineage>
        <taxon>Eukaryota</taxon>
        <taxon>Metazoa</taxon>
        <taxon>Ecdysozoa</taxon>
        <taxon>Arthropoda</taxon>
        <taxon>Hexapoda</taxon>
        <taxon>Insecta</taxon>
        <taxon>Pterygota</taxon>
        <taxon>Neoptera</taxon>
        <taxon>Endopterygota</taxon>
        <taxon>Diptera</taxon>
        <taxon>Nematocera</taxon>
        <taxon>Chironomoidea</taxon>
        <taxon>Chironomidae</taxon>
        <taxon>Clunio</taxon>
    </lineage>
</organism>
<keyword evidence="2" id="KW-1185">Reference proteome</keyword>